<dbReference type="Ensembl" id="ENSXMAT00000020331.2">
    <property type="protein sequence ID" value="ENSXMAP00000020303.1"/>
    <property type="gene ID" value="ENSXMAG00000020256.2"/>
</dbReference>
<dbReference type="Gene3D" id="2.70.98.70">
    <property type="match status" value="1"/>
</dbReference>
<feature type="compositionally biased region" description="Basic and acidic residues" evidence="9">
    <location>
        <begin position="959"/>
        <end position="968"/>
    </location>
</feature>
<dbReference type="PANTHER" id="PTHR15532">
    <property type="match status" value="1"/>
</dbReference>
<dbReference type="CTD" id="92126"/>
<evidence type="ECO:0000256" key="9">
    <source>
        <dbReference type="SAM" id="MobiDB-lite"/>
    </source>
</evidence>
<organism evidence="12 13">
    <name type="scientific">Xiphophorus maculatus</name>
    <name type="common">Southern platyfish</name>
    <name type="synonym">Platypoecilus maculatus</name>
    <dbReference type="NCBI Taxonomy" id="8083"/>
    <lineage>
        <taxon>Eukaryota</taxon>
        <taxon>Metazoa</taxon>
        <taxon>Chordata</taxon>
        <taxon>Craniata</taxon>
        <taxon>Vertebrata</taxon>
        <taxon>Euteleostomi</taxon>
        <taxon>Actinopterygii</taxon>
        <taxon>Neopterygii</taxon>
        <taxon>Teleostei</taxon>
        <taxon>Neoteleostei</taxon>
        <taxon>Acanthomorphata</taxon>
        <taxon>Ovalentaria</taxon>
        <taxon>Atherinomorphae</taxon>
        <taxon>Cyprinodontiformes</taxon>
        <taxon>Poeciliidae</taxon>
        <taxon>Poeciliinae</taxon>
        <taxon>Xiphophorus</taxon>
    </lineage>
</organism>
<keyword evidence="7" id="KW-0325">Glycoprotein</keyword>
<dbReference type="GO" id="GO:0047757">
    <property type="term" value="F:chondroitin-glucuronate 5-epimerase activity"/>
    <property type="evidence" value="ECO:0007669"/>
    <property type="project" value="TreeGrafter"/>
</dbReference>
<evidence type="ECO:0000256" key="4">
    <source>
        <dbReference type="ARBA" id="ARBA00022729"/>
    </source>
</evidence>
<evidence type="ECO:0000256" key="2">
    <source>
        <dbReference type="ARBA" id="ARBA00006556"/>
    </source>
</evidence>
<dbReference type="Gene3D" id="1.50.10.100">
    <property type="entry name" value="Chondroitin AC/alginate lyase"/>
    <property type="match status" value="1"/>
</dbReference>
<proteinExistence type="inferred from homology"/>
<protein>
    <submittedName>
        <fullName evidence="12">Dermatan sulfate epimerase like</fullName>
    </submittedName>
</protein>
<reference evidence="12" key="4">
    <citation type="submission" date="2025-09" db="UniProtKB">
        <authorList>
            <consortium name="Ensembl"/>
        </authorList>
    </citation>
    <scope>IDENTIFICATION</scope>
    <source>
        <strain evidence="12">JP 163 A</strain>
    </source>
</reference>
<keyword evidence="4 11" id="KW-0732">Signal</keyword>
<dbReference type="OMA" id="WVITEEM"/>
<dbReference type="GO" id="GO:0016020">
    <property type="term" value="C:membrane"/>
    <property type="evidence" value="ECO:0007669"/>
    <property type="project" value="UniProtKB-SubCell"/>
</dbReference>
<feature type="region of interest" description="Disordered" evidence="9">
    <location>
        <begin position="937"/>
        <end position="968"/>
    </location>
</feature>
<dbReference type="SUPFAM" id="SSF52540">
    <property type="entry name" value="P-loop containing nucleoside triphosphate hydrolases"/>
    <property type="match status" value="1"/>
</dbReference>
<keyword evidence="13" id="KW-1185">Reference proteome</keyword>
<keyword evidence="6 10" id="KW-0472">Membrane</keyword>
<evidence type="ECO:0000256" key="7">
    <source>
        <dbReference type="ARBA" id="ARBA00023180"/>
    </source>
</evidence>
<dbReference type="InterPro" id="IPR052447">
    <property type="entry name" value="Dermatan-Sulfate_Isomerase"/>
</dbReference>
<dbReference type="InterPro" id="IPR008929">
    <property type="entry name" value="Chondroitin_lyas"/>
</dbReference>
<evidence type="ECO:0000313" key="12">
    <source>
        <dbReference type="Ensembl" id="ENSXMAP00000020303.1"/>
    </source>
</evidence>
<dbReference type="PANTHER" id="PTHR15532:SF2">
    <property type="entry name" value="DERMATAN-SULFATE EPIMERASE-LIKE PROTEIN"/>
    <property type="match status" value="1"/>
</dbReference>
<dbReference type="SUPFAM" id="SSF48230">
    <property type="entry name" value="Chondroitin AC/alginate lyase"/>
    <property type="match status" value="1"/>
</dbReference>
<dbReference type="OrthoDB" id="5946629at2759"/>
<evidence type="ECO:0000256" key="6">
    <source>
        <dbReference type="ARBA" id="ARBA00023136"/>
    </source>
</evidence>
<dbReference type="HOGENOM" id="CLU_011348_0_0_1"/>
<evidence type="ECO:0000256" key="8">
    <source>
        <dbReference type="ARBA" id="ARBA00023235"/>
    </source>
</evidence>
<evidence type="ECO:0000256" key="10">
    <source>
        <dbReference type="SAM" id="Phobius"/>
    </source>
</evidence>
<keyword evidence="8" id="KW-0413">Isomerase</keyword>
<dbReference type="FunFam" id="2.70.98.70:FF:000001">
    <property type="entry name" value="dermatan-sulfate epimerase isoform X1"/>
    <property type="match status" value="1"/>
</dbReference>
<feature type="chain" id="PRO_5004048411" evidence="11">
    <location>
        <begin position="22"/>
        <end position="1204"/>
    </location>
</feature>
<dbReference type="GeneID" id="102233368"/>
<dbReference type="Proteomes" id="UP000002852">
    <property type="component" value="Unassembled WGS sequence"/>
</dbReference>
<comment type="similarity">
    <text evidence="2">Belongs to the dermatan-sulfate isomerase family.</text>
</comment>
<evidence type="ECO:0000313" key="13">
    <source>
        <dbReference type="Proteomes" id="UP000002852"/>
    </source>
</evidence>
<feature type="transmembrane region" description="Helical" evidence="10">
    <location>
        <begin position="792"/>
        <end position="811"/>
    </location>
</feature>
<reference evidence="13" key="2">
    <citation type="journal article" date="2013" name="Nat. Genet.">
        <title>The genome of the platyfish, Xiphophorus maculatus, provides insights into evolutionary adaptation and several complex traits.</title>
        <authorList>
            <person name="Schartl M."/>
            <person name="Walter R.B."/>
            <person name="Shen Y."/>
            <person name="Garcia T."/>
            <person name="Catchen J."/>
            <person name="Amores A."/>
            <person name="Braasch I."/>
            <person name="Chalopin D."/>
            <person name="Volff J.N."/>
            <person name="Lesch K.P."/>
            <person name="Bisazza A."/>
            <person name="Minx P."/>
            <person name="Hillier L."/>
            <person name="Wilson R.K."/>
            <person name="Fuerstenberg S."/>
            <person name="Boore J."/>
            <person name="Searle S."/>
            <person name="Postlethwait J.H."/>
            <person name="Warren W.C."/>
        </authorList>
    </citation>
    <scope>NUCLEOTIDE SEQUENCE [LARGE SCALE GENOMIC DNA]</scope>
    <source>
        <strain evidence="13">JP 163 A</strain>
    </source>
</reference>
<dbReference type="AlphaFoldDB" id="M4B0Q7"/>
<evidence type="ECO:0000256" key="11">
    <source>
        <dbReference type="SAM" id="SignalP"/>
    </source>
</evidence>
<dbReference type="RefSeq" id="XP_005814529.1">
    <property type="nucleotide sequence ID" value="XM_005814472.2"/>
</dbReference>
<accession>M4B0Q7</accession>
<sequence>MAYMWVAHLLFLLPLLRVGTAFSGVFNTTDRDLFTDDSPQVKLEQWKLHSADSHPNLYFNQADVLHLRQRSSTTHSYIFKVIRAAVLTMLSNAPSYIPPAKHEEFTSKWNEIYGNNLPPLALYCLLCPEDSAALQFLLKFMDRMANYPDWKVTSAPNDEVPTAHSLTGFATAYDFIYSFLDDSRRDAYLKKIRSETEALYELSKYRAWGKQYLQNHQTTNILAILTGAIVVGSHNDPESMIWKQVSVNYMEKTMFLLNHIVDGSLDEGVAYGSYTAKSIMQYVFLAQRHFNIDNMQNNWLRGHFWFYYATLLPGFQRTVGIADSNYNWFYGPESQLAFLDTFVMKNGTGNWLAQQIRKHRPKDGPMGQSSAQRWATLHTEYIWYNSHLTPQPPHDFGKARMHIFSNWGVVTYGAGLPAGQSNTFVSFKSGRLGGRAVYDIVHDKPYSWIDGWNSFNPGHEHPDQNSFTFAPNGQVFVSEALYGPKYSYLNNVLVFSPSPTSQCNSPWEGQLGECAKWLRWTDEGVGDARGEVIVASEHRDTMFVSGEAVSAYSAAMRLKSVFRALVLLNSQTLLVLDHVEKWADSPVKSLSAFFHNLDIDFKYVPFRFMDKYNGAMMDVWDAHYKMFWFDSQGHSPETRIQEAEQAAEFKKRWTQYVNVTFPMTGAVSRVAYVLHGPYVKVSNCRFIDNSKNGVRLSLTINNTEKIVSIVTNYKDIGARLAYIGFGGHCKVEDRYQITRYGLGTQHIPKQISNDNQLFDIGFTLNVIAGVVLCVAIGFLTMQRKFYVCFSRLMRYALLSVLLLWIVELLFVSNSCDQLLCGVKWKSADTKSAVSKQIRLYEQHRLPLPTVVITALPGSGSEILKHLFYNNSDFVYIRVPTEHVDIPETEFEFDSLVDTCEWSRTDAVHGRFKIIQSWLHSLVHNTKLHLQNIQLAEGSRVKQPQRASPSKDRKKRSRRREPASELKGRLRASLDRDAEYVREMRRHVAEYPNAQVVLNMRSGSWTLKLPFIQEVVGVSLRAVYLVRDPRAWIYLMVYNSKPSLYSLKNIPQHLSLIFKEDSVRGGCPAIAPEFKTIQWLLSRSETNPILILAHLWLAHTAAALRVAESLPEDSYLRVRFEDVVSFPQETAETIHTFLGVPMSPAALNQLTFTTSTNLYNLMYEGDISPANINVWRQKMPRKDVRLIEDICGGVMKRLGYARSAS</sequence>
<evidence type="ECO:0000256" key="3">
    <source>
        <dbReference type="ARBA" id="ARBA00022692"/>
    </source>
</evidence>
<evidence type="ECO:0000256" key="5">
    <source>
        <dbReference type="ARBA" id="ARBA00022989"/>
    </source>
</evidence>
<name>M4B0Q7_XIPMA</name>
<feature type="signal peptide" evidence="11">
    <location>
        <begin position="1"/>
        <end position="21"/>
    </location>
</feature>
<reference evidence="12" key="3">
    <citation type="submission" date="2025-08" db="UniProtKB">
        <authorList>
            <consortium name="Ensembl"/>
        </authorList>
    </citation>
    <scope>IDENTIFICATION</scope>
    <source>
        <strain evidence="12">JP 163 A</strain>
    </source>
</reference>
<dbReference type="InParanoid" id="M4B0Q7"/>
<dbReference type="STRING" id="8083.ENSXMAP00000020303"/>
<dbReference type="KEGG" id="xma:102233368"/>
<evidence type="ECO:0000256" key="1">
    <source>
        <dbReference type="ARBA" id="ARBA00004141"/>
    </source>
</evidence>
<reference evidence="13" key="1">
    <citation type="submission" date="2012-01" db="EMBL/GenBank/DDBJ databases">
        <authorList>
            <person name="Walter R."/>
            <person name="Schartl M."/>
            <person name="Warren W."/>
        </authorList>
    </citation>
    <scope>NUCLEOTIDE SEQUENCE [LARGE SCALE GENOMIC DNA]</scope>
    <source>
        <strain evidence="13">JP 163 A</strain>
    </source>
</reference>
<feature type="transmembrane region" description="Helical" evidence="10">
    <location>
        <begin position="760"/>
        <end position="780"/>
    </location>
</feature>
<dbReference type="InterPro" id="IPR027417">
    <property type="entry name" value="P-loop_NTPase"/>
</dbReference>
<dbReference type="eggNOG" id="ENOG502QPWZ">
    <property type="taxonomic scope" value="Eukaryota"/>
</dbReference>
<dbReference type="GeneTree" id="ENSGT00390000006522"/>
<keyword evidence="5 10" id="KW-1133">Transmembrane helix</keyword>
<keyword evidence="3 10" id="KW-0812">Transmembrane</keyword>
<comment type="subcellular location">
    <subcellularLocation>
        <location evidence="1">Membrane</location>
        <topology evidence="1">Multi-pass membrane protein</topology>
    </subcellularLocation>
</comment>
<dbReference type="Gene3D" id="3.40.50.300">
    <property type="entry name" value="P-loop containing nucleotide triphosphate hydrolases"/>
    <property type="match status" value="1"/>
</dbReference>